<feature type="domain" description="NF-X1-type" evidence="6">
    <location>
        <begin position="2220"/>
        <end position="2245"/>
    </location>
</feature>
<evidence type="ECO:0000256" key="1">
    <source>
        <dbReference type="ARBA" id="ARBA00022723"/>
    </source>
</evidence>
<feature type="domain" description="NF-X1-type" evidence="6">
    <location>
        <begin position="1682"/>
        <end position="1705"/>
    </location>
</feature>
<organism evidence="7 8">
    <name type="scientific">Nesidiocoris tenuis</name>
    <dbReference type="NCBI Taxonomy" id="355587"/>
    <lineage>
        <taxon>Eukaryota</taxon>
        <taxon>Metazoa</taxon>
        <taxon>Ecdysozoa</taxon>
        <taxon>Arthropoda</taxon>
        <taxon>Hexapoda</taxon>
        <taxon>Insecta</taxon>
        <taxon>Pterygota</taxon>
        <taxon>Neoptera</taxon>
        <taxon>Paraneoptera</taxon>
        <taxon>Hemiptera</taxon>
        <taxon>Heteroptera</taxon>
        <taxon>Panheteroptera</taxon>
        <taxon>Cimicomorpha</taxon>
        <taxon>Miridae</taxon>
        <taxon>Dicyphina</taxon>
        <taxon>Nesidiocoris</taxon>
    </lineage>
</organism>
<feature type="compositionally biased region" description="Low complexity" evidence="5">
    <location>
        <begin position="63"/>
        <end position="81"/>
    </location>
</feature>
<evidence type="ECO:0000256" key="3">
    <source>
        <dbReference type="ARBA" id="ARBA00022771"/>
    </source>
</evidence>
<reference evidence="7 8" key="1">
    <citation type="submission" date="2023-09" db="EMBL/GenBank/DDBJ databases">
        <title>Nesidiocoris tenuis whole genome shotgun sequence.</title>
        <authorList>
            <person name="Shibata T."/>
            <person name="Shimoda M."/>
            <person name="Kobayashi T."/>
            <person name="Uehara T."/>
        </authorList>
    </citation>
    <scope>NUCLEOTIDE SEQUENCE [LARGE SCALE GENOMIC DNA]</scope>
    <source>
        <strain evidence="7 8">Japan</strain>
    </source>
</reference>
<feature type="compositionally biased region" description="Basic and acidic residues" evidence="5">
    <location>
        <begin position="2270"/>
        <end position="2287"/>
    </location>
</feature>
<feature type="domain" description="NF-X1-type" evidence="6">
    <location>
        <begin position="2322"/>
        <end position="2347"/>
    </location>
</feature>
<feature type="domain" description="NF-X1-type" evidence="6">
    <location>
        <begin position="1842"/>
        <end position="1868"/>
    </location>
</feature>
<evidence type="ECO:0000256" key="4">
    <source>
        <dbReference type="ARBA" id="ARBA00022833"/>
    </source>
</evidence>
<gene>
    <name evidence="7" type="ORF">NTJ_07281</name>
</gene>
<evidence type="ECO:0000256" key="5">
    <source>
        <dbReference type="SAM" id="MobiDB-lite"/>
    </source>
</evidence>
<keyword evidence="2" id="KW-0677">Repeat</keyword>
<dbReference type="Pfam" id="PF13086">
    <property type="entry name" value="AAA_11"/>
    <property type="match status" value="2"/>
</dbReference>
<dbReference type="SUPFAM" id="SSF52540">
    <property type="entry name" value="P-loop containing nucleoside triphosphate hydrolases"/>
    <property type="match status" value="1"/>
</dbReference>
<dbReference type="CDD" id="cd18808">
    <property type="entry name" value="SF1_C_Upf1"/>
    <property type="match status" value="1"/>
</dbReference>
<dbReference type="InterPro" id="IPR000967">
    <property type="entry name" value="Znf_NFX1"/>
</dbReference>
<dbReference type="Proteomes" id="UP001307889">
    <property type="component" value="Chromosome 5"/>
</dbReference>
<feature type="region of interest" description="Disordered" evidence="5">
    <location>
        <begin position="369"/>
        <end position="425"/>
    </location>
</feature>
<feature type="domain" description="NF-X1-type" evidence="6">
    <location>
        <begin position="1617"/>
        <end position="1638"/>
    </location>
</feature>
<evidence type="ECO:0000259" key="6">
    <source>
        <dbReference type="SMART" id="SM00438"/>
    </source>
</evidence>
<dbReference type="PANTHER" id="PTHR10887">
    <property type="entry name" value="DNA2/NAM7 HELICASE FAMILY"/>
    <property type="match status" value="1"/>
</dbReference>
<feature type="compositionally biased region" description="Pro residues" evidence="5">
    <location>
        <begin position="124"/>
        <end position="143"/>
    </location>
</feature>
<dbReference type="Pfam" id="PF13087">
    <property type="entry name" value="AAA_12"/>
    <property type="match status" value="1"/>
</dbReference>
<dbReference type="InterPro" id="IPR041679">
    <property type="entry name" value="DNA2/NAM7-like_C"/>
</dbReference>
<keyword evidence="1" id="KW-0479">Metal-binding</keyword>
<feature type="domain" description="NF-X1-type" evidence="6">
    <location>
        <begin position="2295"/>
        <end position="2314"/>
    </location>
</feature>
<proteinExistence type="predicted"/>
<feature type="compositionally biased region" description="Pro residues" evidence="5">
    <location>
        <begin position="299"/>
        <end position="312"/>
    </location>
</feature>
<evidence type="ECO:0000256" key="2">
    <source>
        <dbReference type="ARBA" id="ARBA00022737"/>
    </source>
</evidence>
<dbReference type="InterPro" id="IPR041677">
    <property type="entry name" value="DNA2/NAM7_AAA_11"/>
</dbReference>
<feature type="region of interest" description="Disordered" evidence="5">
    <location>
        <begin position="288"/>
        <end position="312"/>
    </location>
</feature>
<keyword evidence="3" id="KW-0863">Zinc-finger</keyword>
<dbReference type="SMART" id="SM00438">
    <property type="entry name" value="ZnF_NFX"/>
    <property type="match status" value="7"/>
</dbReference>
<evidence type="ECO:0000313" key="8">
    <source>
        <dbReference type="Proteomes" id="UP001307889"/>
    </source>
</evidence>
<feature type="compositionally biased region" description="Polar residues" evidence="5">
    <location>
        <begin position="25"/>
        <end position="46"/>
    </location>
</feature>
<accession>A0ABN7AT04</accession>
<name>A0ABN7AT04_9HEMI</name>
<sequence length="2361" mass="264141">MSSSDGDSIMGNKGSTKKKEEPTVSPLNQGASSLSQGRSNASTYTRSRYPLPSLGADGGLNDSRLFPKSPSSSRSPFVPNRSSEECFLQNSHDGKISPTKQTPSPPARTLKIHSPQSSTAKAQAPPPTLSPPIKPTVLPPPNQPTVLLSPNKPTVLLSPNKPTVLLSPNKPTVLLSPNKPTVLPPPNQPTVLLSPNKPTVLPPPNQPTVLLSPNKPTVLPPPNKPTVLPPPNQPTVLLSPNKPTVLLSPNKPTVLLSPNKPTVLPPPNQPTVLLSPNKPTVLPPPNQPTVLLSPNKPAVLPPPIKPRVRPVPIPSKEDVRSLTLANRDDESVSRQCFSDDLTDQEINNWIAAAQKTSLQEKLPDLVKNSKTIESPSPSAHPSSGELSPRTLSQSPFPKCSDTESAVARLGSPMRSSTPNEPDKTKSEVLLQESAKLVLNLLKPAKTPDKKETPIVSFYIPRQRLPPPTAKGTKLTTKKPAVRILSKVGSSKLSFNRVNMRFLVQLRRKWEKIQSLDNLSDWLSLLQLDNVVLVNLKIIQYRHHFTGLVSNMNSFTYCSDLFEVLAIMASSKFEYMKLDVMRDVASAEFISKLDSLIDLVSLHPPKRSELDFFLRNLATIYGNLFIQLDSLINDDFTSELESVVQKCLLLCQHTEQTEIADGLNGLLAIISAKDVLIRADSCYPYNILQEESVESNIIKGPFDSFDQYLSIHYRLLKEDFQDSLRVGIGDYLKSLHGRKRKSVFDLIFVYHEVILSTEVTDLRLKYKITFTRASEIDKVQGNKTFCNGSLLLLTYPERPFAEYFLAKVEDSSPLDNKKKFIFVSIVLGPPDLMLKEYNGLLMVEPAKFFEPYYRVLQVIRSIEGNNFPFLRYLVDVKTDVSPPYYVDRDTVFKIDGFSVPLWDDEKWPLPEQIGLNLLQLEGLKLALRSELAIIQGPPGTGKTYLSRKVIEVLLDNKHLWHNQSCDGVGMILVVCYKNQSLDQLLGGLVKKKRKVVRLGLQSKDENLDEYNLRSLDNPKCTPYYFLTRRALREEQEGHIIALKHSLGMVKSIDSFDGLIKFDVLLPALSLAEDDLDFLQGNLEKWLLDCSEGQFCNASDVKSLLAESASCWADAVEEEMEVESNFSLLTFHDLNELVGRVTAKIDALKDLESQTEDFIAKLKSAVKFLLDKFDLLQELMKFVSQPLTENERSHVEEINDSVESSNRILENLLMDDRRLLYKSWVSDLRKFNVNRIAWLENRIQECMQRHSELQEMQDLEKLAQCDAEVIGMTTTAAAKNYKTLHYLKPRIVLVEEAAEVVEAHTISALSEHTAHLILVGDHKQLRPMTSSHLIGREAHLDISMYERLVKNKFPHCTLNIQYRMRPEISALISPSVYPELFDHESVVQLPNVLGVKKNVFFVDHAATENTAGGVPSIWNEHEAQFHMALCEYLLKQGYQPDQITVLATYAEQERYFTREKDKHPSLHGVQFATVDSFQGKENDIILLSLVRSNNFGSIGFVGMKNRINVALSRARIGLFITGNSKLLSMKNGLWPEVLNLLKSDKSVGRSIPLKCQVHGKITELAKPQDFSKVANGGCSRICNQLLDCNHECKRQCHPVDRDHVNLYKCQSPCGKPMLCLHTCDRSCHFLEGWRKCLCLRCSAGVKCNEMLPCRHRCEAEAHVDDPDHRNKYQCNKICDTMLNCGHVCRSMCHTEDPNHQHNYKCPIPCEGTLLCGHPCQIKSTQKHECFTHSKTCCKLCDKELSCGHRCHRFAHLGDRLHKNLYAKCIKCTDEENLGPSPTLALQSSQSASKTVVQPEEPPRMSELCRVALKCGHTCDRKVGHESDLDHTDLCVKPCHNKMSCGHMCRKACHPNTRSLDSGNVCDSCKAPKPAIVQKVEKAVFKQKKAKCGFTFDCGLHSCLKKKHCEISEHDTICRYIRTIRFQCGHAVSYRCFQASKLESTMKCDECSVGSPNVCGFELDCGHICAKTAGHSIDKLHSRMCRRKEPLKLKCGHSVPLFCPRPAGTVVQCPECETKVQPQTQVLPAGRCGFMFEKCRHLCEKLANHKATHKNCKIVCTVNMDCGHVEKLKCWRVDRSDRTACCRCHLEKPKSNGPEQSNIRSDLTAKFWNSSGAHTSPLIQFVSKVLVEDGMKASHNECRHGVLPLLGLCLRRCGAFYLCKHKCTLVCGHSVDPDHLGHCLNCIATGVASPFPPVASKPQDDSASPVEVKRDPCAATYSCGHVCQSSCEELKDPEHSGVCRQCLDERYFSEDELSEHSEQTQNDDATAQEPKKSPITEESSPNKKEGKCLREYPCSHTCNRISGHKGSHGSCPYICRKKLPCDHECIRKCHYTKNANIHVCEEACGLQDDSASDISSVGTS</sequence>
<feature type="compositionally biased region" description="Polar residues" evidence="5">
    <location>
        <begin position="369"/>
        <end position="395"/>
    </location>
</feature>
<dbReference type="PANTHER" id="PTHR10887:SF341">
    <property type="entry name" value="NFX1-TYPE ZINC FINGER-CONTAINING PROTEIN 1"/>
    <property type="match status" value="1"/>
</dbReference>
<protein>
    <recommendedName>
        <fullName evidence="6">NF-X1-type domain-containing protein</fullName>
    </recommendedName>
</protein>
<dbReference type="InterPro" id="IPR045055">
    <property type="entry name" value="DNA2/NAM7-like"/>
</dbReference>
<dbReference type="Gene3D" id="3.40.50.300">
    <property type="entry name" value="P-loop containing nucleotide triphosphate hydrolases"/>
    <property type="match status" value="3"/>
</dbReference>
<keyword evidence="4" id="KW-0862">Zinc</keyword>
<feature type="region of interest" description="Disordered" evidence="5">
    <location>
        <begin position="1"/>
        <end position="188"/>
    </location>
</feature>
<evidence type="ECO:0000313" key="7">
    <source>
        <dbReference type="EMBL" id="BES94472.1"/>
    </source>
</evidence>
<feature type="region of interest" description="Disordered" evidence="5">
    <location>
        <begin position="2252"/>
        <end position="2287"/>
    </location>
</feature>
<feature type="domain" description="NF-X1-type" evidence="6">
    <location>
        <begin position="1586"/>
        <end position="1613"/>
    </location>
</feature>
<dbReference type="InterPro" id="IPR047187">
    <property type="entry name" value="SF1_C_Upf1"/>
</dbReference>
<dbReference type="InterPro" id="IPR027417">
    <property type="entry name" value="P-loop_NTPase"/>
</dbReference>
<keyword evidence="8" id="KW-1185">Reference proteome</keyword>
<dbReference type="EMBL" id="AP028913">
    <property type="protein sequence ID" value="BES94472.1"/>
    <property type="molecule type" value="Genomic_DNA"/>
</dbReference>